<dbReference type="Proteomes" id="UP000887578">
    <property type="component" value="Unplaced"/>
</dbReference>
<dbReference type="SMART" id="SM00060">
    <property type="entry name" value="FN3"/>
    <property type="match status" value="2"/>
</dbReference>
<evidence type="ECO:0000313" key="3">
    <source>
        <dbReference type="Proteomes" id="UP000887578"/>
    </source>
</evidence>
<reference evidence="4" key="1">
    <citation type="submission" date="2022-11" db="UniProtKB">
        <authorList>
            <consortium name="WormBaseParasite"/>
        </authorList>
    </citation>
    <scope>IDENTIFICATION</scope>
</reference>
<evidence type="ECO:0000256" key="1">
    <source>
        <dbReference type="ARBA" id="ARBA00022737"/>
    </source>
</evidence>
<proteinExistence type="predicted"/>
<organism evidence="3 4">
    <name type="scientific">Panagrolaimus davidi</name>
    <dbReference type="NCBI Taxonomy" id="227884"/>
    <lineage>
        <taxon>Eukaryota</taxon>
        <taxon>Metazoa</taxon>
        <taxon>Ecdysozoa</taxon>
        <taxon>Nematoda</taxon>
        <taxon>Chromadorea</taxon>
        <taxon>Rhabditida</taxon>
        <taxon>Tylenchina</taxon>
        <taxon>Panagrolaimomorpha</taxon>
        <taxon>Panagrolaimoidea</taxon>
        <taxon>Panagrolaimidae</taxon>
        <taxon>Panagrolaimus</taxon>
    </lineage>
</organism>
<dbReference type="PANTHER" id="PTHR46708:SF2">
    <property type="entry name" value="FIBRONECTIN TYPE-III DOMAIN-CONTAINING PROTEIN"/>
    <property type="match status" value="1"/>
</dbReference>
<dbReference type="WBParaSite" id="PDA_v2.g20515.t1">
    <property type="protein sequence ID" value="PDA_v2.g20515.t1"/>
    <property type="gene ID" value="PDA_v2.g20515"/>
</dbReference>
<dbReference type="PANTHER" id="PTHR46708">
    <property type="entry name" value="TENASCIN"/>
    <property type="match status" value="1"/>
</dbReference>
<dbReference type="InterPro" id="IPR050991">
    <property type="entry name" value="ECM_Regulatory_Proteins"/>
</dbReference>
<dbReference type="CDD" id="cd00063">
    <property type="entry name" value="FN3"/>
    <property type="match status" value="2"/>
</dbReference>
<name>A0A914PPN6_9BILA</name>
<evidence type="ECO:0000259" key="2">
    <source>
        <dbReference type="PROSITE" id="PS50853"/>
    </source>
</evidence>
<keyword evidence="3" id="KW-1185">Reference proteome</keyword>
<evidence type="ECO:0000313" key="4">
    <source>
        <dbReference type="WBParaSite" id="PDA_v2.g20515.t1"/>
    </source>
</evidence>
<keyword evidence="1" id="KW-0677">Repeat</keyword>
<dbReference type="PROSITE" id="PS50853">
    <property type="entry name" value="FN3"/>
    <property type="match status" value="1"/>
</dbReference>
<sequence>MYQISDFKTLKTGYGYPTSPQNPSAFALSPDTVLLYWKLPQSLNAPSKEIKYRITQQSSSLASPVSIGAKQFENGTFSAALSDIVSCIEDPCQAKIANLRSSADYKFWVAAIHFTRLQATFAEDDAISVEAVTRTMDIPGTLRLENVTSESIMLRWNSLEPQNLPEKIDVQYRLSGTDSTWTSSPNATFDPKSESSLNITIPTLRSSTSYDYRFVATYTGKYSYSEKEKTFTEQFFQPTQQGRTKAGTPSAPISVEITKERAFWILKWQKPENDGGAPIVSYAVEYRLVFVCQKKLSFFI</sequence>
<feature type="domain" description="Fibronectin type-III" evidence="2">
    <location>
        <begin position="138"/>
        <end position="239"/>
    </location>
</feature>
<dbReference type="InterPro" id="IPR003961">
    <property type="entry name" value="FN3_dom"/>
</dbReference>
<dbReference type="Gene3D" id="2.60.40.10">
    <property type="entry name" value="Immunoglobulins"/>
    <property type="match status" value="3"/>
</dbReference>
<protein>
    <submittedName>
        <fullName evidence="4">Fibronectin type-III domain-containing protein</fullName>
    </submittedName>
</protein>
<dbReference type="AlphaFoldDB" id="A0A914PPN6"/>
<dbReference type="SUPFAM" id="SSF49265">
    <property type="entry name" value="Fibronectin type III"/>
    <property type="match status" value="2"/>
</dbReference>
<dbReference type="InterPro" id="IPR036116">
    <property type="entry name" value="FN3_sf"/>
</dbReference>
<dbReference type="InterPro" id="IPR013783">
    <property type="entry name" value="Ig-like_fold"/>
</dbReference>
<accession>A0A914PPN6</accession>